<reference evidence="8" key="1">
    <citation type="submission" date="2020-11" db="EMBL/GenBank/DDBJ databases">
        <authorList>
            <person name="Tran Van P."/>
        </authorList>
    </citation>
    <scope>NUCLEOTIDE SEQUENCE</scope>
</reference>
<name>A0A7R9L155_9ACAR</name>
<feature type="transmembrane region" description="Helical" evidence="6">
    <location>
        <begin position="165"/>
        <end position="188"/>
    </location>
</feature>
<gene>
    <name evidence="8" type="ORF">OSB1V03_LOCUS13433</name>
</gene>
<comment type="caution">
    <text evidence="5">Lacks conserved residue(s) required for the propagation of feature annotation.</text>
</comment>
<dbReference type="PROSITE" id="PS50923">
    <property type="entry name" value="SUSHI"/>
    <property type="match status" value="1"/>
</dbReference>
<dbReference type="SMART" id="SM00032">
    <property type="entry name" value="CCP"/>
    <property type="match status" value="3"/>
</dbReference>
<dbReference type="SUPFAM" id="SSF57535">
    <property type="entry name" value="Complement control module/SCR domain"/>
    <property type="match status" value="2"/>
</dbReference>
<feature type="non-terminal residue" evidence="8">
    <location>
        <position position="1"/>
    </location>
</feature>
<dbReference type="AlphaFoldDB" id="A0A7R9L155"/>
<dbReference type="EMBL" id="OC866574">
    <property type="protein sequence ID" value="CAD7633034.1"/>
    <property type="molecule type" value="Genomic_DNA"/>
</dbReference>
<protein>
    <recommendedName>
        <fullName evidence="7">Sushi domain-containing protein</fullName>
    </recommendedName>
</protein>
<sequence>RVYHFGRTCGDPDIPVLAQVRRSEIVPKEIVEQWEYVCIDNDHTLDGNTHIRCGPNGKWLNEFPTCLPLATCKAMSFDLLDKSIEVKYESVIYGAGGEVNVPNGKMAQFTCTNANPLKPGSGKQGYHLNGVSRVLCRNGEWLGLTATDRPHCTPDSSMTSVSKRVIRVLSAVLLVCVLCIVCLVYHMFRARKARHERKLREIKARLENDYCYEGYDNEYIETTLDADSAYEKPESDYYYTSITSNDLHNNLRLQPNPIYCEDNMSMKSDYNECQKANSIYSLNNTRNNHDQNGCDELDQECSCGTIARPPGIELTVRQSPQNMSISQANQLARYNDSTLKHNEHLTRVWYQCSDPNNLLVGNRVRECRSGKWMGSVPRCAINYGNQTELTLMEILEHDIKTTIMVAKVAKRYKSVGAFTPPMAPIGRRPVDCLNWRTGAQQQWILALNHAVDVQYIRLTLYGQNLRDMWLRRLITFNVFLNNIRGIDCALNMDTMDSMAYHSTYQSHNYLTLEYQCETDFSRNHTNKVHAIVINFAHISNTINRILLISLCDLR</sequence>
<keyword evidence="4" id="KW-0325">Glycoprotein</keyword>
<keyword evidence="6" id="KW-1133">Transmembrane helix</keyword>
<keyword evidence="9" id="KW-1185">Reference proteome</keyword>
<keyword evidence="3" id="KW-1015">Disulfide bond</keyword>
<dbReference type="InterPro" id="IPR035976">
    <property type="entry name" value="Sushi/SCR/CCP_sf"/>
</dbReference>
<dbReference type="PANTHER" id="PTHR19325">
    <property type="entry name" value="COMPLEMENT COMPONENT-RELATED SUSHI DOMAIN-CONTAINING"/>
    <property type="match status" value="1"/>
</dbReference>
<dbReference type="Gene3D" id="2.10.70.10">
    <property type="entry name" value="Complement Module, domain 1"/>
    <property type="match status" value="2"/>
</dbReference>
<dbReference type="InterPro" id="IPR000436">
    <property type="entry name" value="Sushi_SCR_CCP_dom"/>
</dbReference>
<organism evidence="8">
    <name type="scientific">Medioppia subpectinata</name>
    <dbReference type="NCBI Taxonomy" id="1979941"/>
    <lineage>
        <taxon>Eukaryota</taxon>
        <taxon>Metazoa</taxon>
        <taxon>Ecdysozoa</taxon>
        <taxon>Arthropoda</taxon>
        <taxon>Chelicerata</taxon>
        <taxon>Arachnida</taxon>
        <taxon>Acari</taxon>
        <taxon>Acariformes</taxon>
        <taxon>Sarcoptiformes</taxon>
        <taxon>Oribatida</taxon>
        <taxon>Brachypylina</taxon>
        <taxon>Oppioidea</taxon>
        <taxon>Oppiidae</taxon>
        <taxon>Medioppia</taxon>
    </lineage>
</organism>
<accession>A0A7R9L155</accession>
<evidence type="ECO:0000256" key="4">
    <source>
        <dbReference type="ARBA" id="ARBA00023180"/>
    </source>
</evidence>
<evidence type="ECO:0000256" key="6">
    <source>
        <dbReference type="SAM" id="Phobius"/>
    </source>
</evidence>
<keyword evidence="2" id="KW-0677">Repeat</keyword>
<dbReference type="PANTHER" id="PTHR19325:SF575">
    <property type="entry name" value="LOCOMOTION-RELATED PROTEIN HIKARU GENKI"/>
    <property type="match status" value="1"/>
</dbReference>
<dbReference type="InterPro" id="IPR050350">
    <property type="entry name" value="Compl-Cell_Adhes-Reg"/>
</dbReference>
<feature type="domain" description="Sushi" evidence="7">
    <location>
        <begin position="7"/>
        <end position="68"/>
    </location>
</feature>
<evidence type="ECO:0000256" key="1">
    <source>
        <dbReference type="ARBA" id="ARBA00022659"/>
    </source>
</evidence>
<evidence type="ECO:0000259" key="7">
    <source>
        <dbReference type="PROSITE" id="PS50923"/>
    </source>
</evidence>
<keyword evidence="6" id="KW-0812">Transmembrane</keyword>
<dbReference type="CDD" id="cd00033">
    <property type="entry name" value="CCP"/>
    <property type="match status" value="1"/>
</dbReference>
<keyword evidence="1 5" id="KW-0768">Sushi</keyword>
<evidence type="ECO:0000256" key="2">
    <source>
        <dbReference type="ARBA" id="ARBA00022737"/>
    </source>
</evidence>
<evidence type="ECO:0000313" key="9">
    <source>
        <dbReference type="Proteomes" id="UP000759131"/>
    </source>
</evidence>
<dbReference type="Proteomes" id="UP000759131">
    <property type="component" value="Unassembled WGS sequence"/>
</dbReference>
<proteinExistence type="predicted"/>
<feature type="non-terminal residue" evidence="8">
    <location>
        <position position="554"/>
    </location>
</feature>
<keyword evidence="6" id="KW-0472">Membrane</keyword>
<dbReference type="OrthoDB" id="6495396at2759"/>
<evidence type="ECO:0000256" key="5">
    <source>
        <dbReference type="PROSITE-ProRule" id="PRU00302"/>
    </source>
</evidence>
<dbReference type="EMBL" id="CAJPIZ010011999">
    <property type="protein sequence ID" value="CAG2113464.1"/>
    <property type="molecule type" value="Genomic_DNA"/>
</dbReference>
<evidence type="ECO:0000313" key="8">
    <source>
        <dbReference type="EMBL" id="CAD7633034.1"/>
    </source>
</evidence>
<dbReference type="Pfam" id="PF00084">
    <property type="entry name" value="Sushi"/>
    <property type="match status" value="1"/>
</dbReference>
<evidence type="ECO:0000256" key="3">
    <source>
        <dbReference type="ARBA" id="ARBA00023157"/>
    </source>
</evidence>